<keyword evidence="4" id="KW-0808">Transferase</keyword>
<evidence type="ECO:0000259" key="8">
    <source>
        <dbReference type="Pfam" id="PF22837"/>
    </source>
</evidence>
<keyword evidence="5" id="KW-0949">S-adenosyl-L-methionine</keyword>
<dbReference type="GO" id="GO:0032259">
    <property type="term" value="P:methylation"/>
    <property type="evidence" value="ECO:0007669"/>
    <property type="project" value="UniProtKB-KW"/>
</dbReference>
<evidence type="ECO:0000256" key="6">
    <source>
        <dbReference type="ARBA" id="ARBA00047942"/>
    </source>
</evidence>
<comment type="similarity">
    <text evidence="1">Belongs to the N(4)/N(6)-methyltransferase family.</text>
</comment>
<dbReference type="Gene3D" id="3.40.50.150">
    <property type="entry name" value="Vaccinia Virus protein VP39"/>
    <property type="match status" value="1"/>
</dbReference>
<sequence>MNLGQVYTKDIVADFMVSLIDLPKDAYIVDPCFGRGVFVKSLQKENFTNITGVEIDPETFKLIDFDDYTGCNLINKDFFQFEPSCEIDGFILNPPYVRQEEIDNMSLLGITKESIVSKCGDFNIYSKANLYLYFIARCITLLKDGGEFVAIFPNAWVNTPDGKGFMSQIESKGFISNLIQVIGYPFVGNPLVDVMILKFIKGRTGYTKNETLIINGNELTISKGKSQVVFDSLSCVPLYSFANIRRGVTTGFNKVFINPPLESDKIKTDILSTPKDVVGYSTKNAKFDKLLILSANEELSSDIVAYLEKSEKLILQERKPKTLVNQIENKKVWYVIKTPTKSDLIFPYIIRDSVRFIYNEAKVIARDNFYTISSEHNPLLIMALLNNLFVFSQLELCGKSYGNGLLKIQKYDIDNIVVPNPNVLSNDTVLKLVDCSKKLIETRDSKYILESTSILSKYYKIDNIEDIYNSQKANRLKYEL</sequence>
<dbReference type="GO" id="GO:0006304">
    <property type="term" value="P:DNA modification"/>
    <property type="evidence" value="ECO:0007669"/>
    <property type="project" value="InterPro"/>
</dbReference>
<evidence type="ECO:0000256" key="3">
    <source>
        <dbReference type="ARBA" id="ARBA00022603"/>
    </source>
</evidence>
<protein>
    <recommendedName>
        <fullName evidence="2">site-specific DNA-methyltransferase (adenine-specific)</fullName>
        <ecNumber evidence="2">2.1.1.72</ecNumber>
    </recommendedName>
</protein>
<evidence type="ECO:0000256" key="5">
    <source>
        <dbReference type="ARBA" id="ARBA00022691"/>
    </source>
</evidence>
<evidence type="ECO:0000256" key="4">
    <source>
        <dbReference type="ARBA" id="ARBA00022679"/>
    </source>
</evidence>
<dbReference type="PRINTS" id="PR00507">
    <property type="entry name" value="N12N6MTFRASE"/>
</dbReference>
<feature type="domain" description="Type II methyltransferase M.TaqI-like" evidence="7">
    <location>
        <begin position="72"/>
        <end position="180"/>
    </location>
</feature>
<evidence type="ECO:0000256" key="1">
    <source>
        <dbReference type="ARBA" id="ARBA00006594"/>
    </source>
</evidence>
<reference evidence="9 10" key="1">
    <citation type="submission" date="2018-08" db="EMBL/GenBank/DDBJ databases">
        <title>A genome reference for cultivated species of the human gut microbiota.</title>
        <authorList>
            <person name="Zou Y."/>
            <person name="Xue W."/>
            <person name="Luo G."/>
        </authorList>
    </citation>
    <scope>NUCLEOTIDE SEQUENCE [LARGE SCALE GENOMIC DNA]</scope>
    <source>
        <strain evidence="9 10">TM04-30</strain>
    </source>
</reference>
<evidence type="ECO:0000313" key="10">
    <source>
        <dbReference type="Proteomes" id="UP000260844"/>
    </source>
</evidence>
<evidence type="ECO:0000256" key="2">
    <source>
        <dbReference type="ARBA" id="ARBA00011900"/>
    </source>
</evidence>
<evidence type="ECO:0000259" key="7">
    <source>
        <dbReference type="Pfam" id="PF07669"/>
    </source>
</evidence>
<dbReference type="PANTHER" id="PTHR33841:SF5">
    <property type="entry name" value="DNA METHYLASE (MODIFICATION METHYLASE) (METHYLTRANSFERASE)-RELATED"/>
    <property type="match status" value="1"/>
</dbReference>
<dbReference type="InterPro" id="IPR011639">
    <property type="entry name" value="MethylTrfase_TaqI-like_dom"/>
</dbReference>
<proteinExistence type="inferred from homology"/>
<dbReference type="PANTHER" id="PTHR33841">
    <property type="entry name" value="DNA METHYLTRANSFERASE YEEA-RELATED"/>
    <property type="match status" value="1"/>
</dbReference>
<dbReference type="AlphaFoldDB" id="A0A8B2YYH1"/>
<dbReference type="EMBL" id="QSPV01000007">
    <property type="protein sequence ID" value="RGJ93580.1"/>
    <property type="molecule type" value="Genomic_DNA"/>
</dbReference>
<dbReference type="Pfam" id="PF07669">
    <property type="entry name" value="Eco57I"/>
    <property type="match status" value="1"/>
</dbReference>
<dbReference type="EC" id="2.1.1.72" evidence="2"/>
<dbReference type="Pfam" id="PF22837">
    <property type="entry name" value="M_Eco57I_C"/>
    <property type="match status" value="1"/>
</dbReference>
<dbReference type="SUPFAM" id="SSF53335">
    <property type="entry name" value="S-adenosyl-L-methionine-dependent methyltransferases"/>
    <property type="match status" value="1"/>
</dbReference>
<feature type="domain" description="Type II methyltransferase M.Eco57I C-terminal" evidence="8">
    <location>
        <begin position="233"/>
        <end position="434"/>
    </location>
</feature>
<dbReference type="GO" id="GO:0009007">
    <property type="term" value="F:site-specific DNA-methyltransferase (adenine-specific) activity"/>
    <property type="evidence" value="ECO:0007669"/>
    <property type="project" value="UniProtKB-EC"/>
</dbReference>
<dbReference type="InterPro" id="IPR050953">
    <property type="entry name" value="N4_N6_ade-DNA_methylase"/>
</dbReference>
<gene>
    <name evidence="9" type="ORF">DXD40_10890</name>
</gene>
<dbReference type="InterPro" id="IPR029063">
    <property type="entry name" value="SAM-dependent_MTases_sf"/>
</dbReference>
<accession>A0A8B2YYH1</accession>
<dbReference type="RefSeq" id="WP_117689102.1">
    <property type="nucleotide sequence ID" value="NZ_QRWL01000018.1"/>
</dbReference>
<organism evidence="9 10">
    <name type="scientific">Bacteroides uniformis</name>
    <dbReference type="NCBI Taxonomy" id="820"/>
    <lineage>
        <taxon>Bacteria</taxon>
        <taxon>Pseudomonadati</taxon>
        <taxon>Bacteroidota</taxon>
        <taxon>Bacteroidia</taxon>
        <taxon>Bacteroidales</taxon>
        <taxon>Bacteroidaceae</taxon>
        <taxon>Bacteroides</taxon>
    </lineage>
</organism>
<keyword evidence="3" id="KW-0489">Methyltransferase</keyword>
<name>A0A8B2YYH1_BACUN</name>
<dbReference type="InterPro" id="IPR054520">
    <property type="entry name" value="M_Eco57I_C"/>
</dbReference>
<evidence type="ECO:0000313" key="9">
    <source>
        <dbReference type="EMBL" id="RGJ93580.1"/>
    </source>
</evidence>
<comment type="catalytic activity">
    <reaction evidence="6">
        <text>a 2'-deoxyadenosine in DNA + S-adenosyl-L-methionine = an N(6)-methyl-2'-deoxyadenosine in DNA + S-adenosyl-L-homocysteine + H(+)</text>
        <dbReference type="Rhea" id="RHEA:15197"/>
        <dbReference type="Rhea" id="RHEA-COMP:12418"/>
        <dbReference type="Rhea" id="RHEA-COMP:12419"/>
        <dbReference type="ChEBI" id="CHEBI:15378"/>
        <dbReference type="ChEBI" id="CHEBI:57856"/>
        <dbReference type="ChEBI" id="CHEBI:59789"/>
        <dbReference type="ChEBI" id="CHEBI:90615"/>
        <dbReference type="ChEBI" id="CHEBI:90616"/>
        <dbReference type="EC" id="2.1.1.72"/>
    </reaction>
</comment>
<comment type="caution">
    <text evidence="9">The sequence shown here is derived from an EMBL/GenBank/DDBJ whole genome shotgun (WGS) entry which is preliminary data.</text>
</comment>
<dbReference type="Proteomes" id="UP000260844">
    <property type="component" value="Unassembled WGS sequence"/>
</dbReference>